<proteinExistence type="predicted"/>
<sequence length="523" mass="56507">MCPEQADGTNNTTPLAMQGTACCLRSSLPPVCVLKTKVCGCCTRGATHRATRSGSAGLKAKYAPMRKRGPWGCLGGSRVTETCAAVTVLSSVWKRFQGNRGFTEDRNCSEPYPRGLFLGFCCKNCHLTSHEKHVKQGQSWFRQRNITDDPKNVPWDLQQHLCVSGSVTPRTTAKLRSFGNLQVPESQRFLGSRLSVSSELLWYCWFEASSDPPKFSVRSLARSQGLMQTFCTLALLFGLPLSALAAKGHPNPTPGLPIAALLSLIQSFKKTPSGSSSLSFPNKQNKWEQTQTGGLRKKGQEEGVFPGEVSVLTAQPLVGYSLRWSPQRELGFWRTASAGTSEQPGFVTLAGTQDRLLHASPKASCGRDKQLVDNPLAGVLSRSRAKGRWVACACSTELRLRGDEEGAQRSLALPFQFTVLAAFPTGGVGLLKCFLAQGWDKMCPAFSSLSLGSPAVAFKCLCSGAGAVGQNNAPASQHGPGAQDQAVAQPRSKSRSRDVLPYSPQDPLVVQLVGRSLLRYQRL</sequence>
<accession>R0KZH0</accession>
<evidence type="ECO:0000313" key="2">
    <source>
        <dbReference type="EMBL" id="EOA98728.1"/>
    </source>
</evidence>
<evidence type="ECO:0000256" key="1">
    <source>
        <dbReference type="SAM" id="MobiDB-lite"/>
    </source>
</evidence>
<feature type="region of interest" description="Disordered" evidence="1">
    <location>
        <begin position="472"/>
        <end position="502"/>
    </location>
</feature>
<dbReference type="Proteomes" id="UP000296049">
    <property type="component" value="Unassembled WGS sequence"/>
</dbReference>
<feature type="compositionally biased region" description="Polar residues" evidence="1">
    <location>
        <begin position="275"/>
        <end position="293"/>
    </location>
</feature>
<reference evidence="3" key="1">
    <citation type="journal article" date="2013" name="Nat. Genet.">
        <title>The duck genome and transcriptome provide insight into an avian influenza virus reservoir species.</title>
        <authorList>
            <person name="Huang Y."/>
            <person name="Li Y."/>
            <person name="Burt D.W."/>
            <person name="Chen H."/>
            <person name="Zhang Y."/>
            <person name="Qian W."/>
            <person name="Kim H."/>
            <person name="Gan S."/>
            <person name="Zhao Y."/>
            <person name="Li J."/>
            <person name="Yi K."/>
            <person name="Feng H."/>
            <person name="Zhu P."/>
            <person name="Li B."/>
            <person name="Liu Q."/>
            <person name="Fairley S."/>
            <person name="Magor K.E."/>
            <person name="Du Z."/>
            <person name="Hu X."/>
            <person name="Goodman L."/>
            <person name="Tafer H."/>
            <person name="Vignal A."/>
            <person name="Lee T."/>
            <person name="Kim K.W."/>
            <person name="Sheng Z."/>
            <person name="An Y."/>
            <person name="Searle S."/>
            <person name="Herrero J."/>
            <person name="Groenen M.A."/>
            <person name="Crooijmans R.P."/>
            <person name="Faraut T."/>
            <person name="Cai Q."/>
            <person name="Webster R.G."/>
            <person name="Aldridge J.R."/>
            <person name="Warren W.C."/>
            <person name="Bartschat S."/>
            <person name="Kehr S."/>
            <person name="Marz M."/>
            <person name="Stadler P.F."/>
            <person name="Smith J."/>
            <person name="Kraus R.H."/>
            <person name="Zhao Y."/>
            <person name="Ren L."/>
            <person name="Fei J."/>
            <person name="Morisson M."/>
            <person name="Kaiser P."/>
            <person name="Griffin D.K."/>
            <person name="Rao M."/>
            <person name="Pitel F."/>
            <person name="Wang J."/>
            <person name="Li N."/>
        </authorList>
    </citation>
    <scope>NUCLEOTIDE SEQUENCE [LARGE SCALE GENOMIC DNA]</scope>
</reference>
<dbReference type="EMBL" id="KB743438">
    <property type="protein sequence ID" value="EOA98728.1"/>
    <property type="molecule type" value="Genomic_DNA"/>
</dbReference>
<feature type="region of interest" description="Disordered" evidence="1">
    <location>
        <begin position="275"/>
        <end position="300"/>
    </location>
</feature>
<protein>
    <submittedName>
        <fullName evidence="2">Uncharacterized protein</fullName>
    </submittedName>
</protein>
<organism evidence="2 3">
    <name type="scientific">Anas platyrhynchos</name>
    <name type="common">Mallard</name>
    <name type="synonym">Anas boschas</name>
    <dbReference type="NCBI Taxonomy" id="8839"/>
    <lineage>
        <taxon>Eukaryota</taxon>
        <taxon>Metazoa</taxon>
        <taxon>Chordata</taxon>
        <taxon>Craniata</taxon>
        <taxon>Vertebrata</taxon>
        <taxon>Euteleostomi</taxon>
        <taxon>Archelosauria</taxon>
        <taxon>Archosauria</taxon>
        <taxon>Dinosauria</taxon>
        <taxon>Saurischia</taxon>
        <taxon>Theropoda</taxon>
        <taxon>Coelurosauria</taxon>
        <taxon>Aves</taxon>
        <taxon>Neognathae</taxon>
        <taxon>Galloanserae</taxon>
        <taxon>Anseriformes</taxon>
        <taxon>Anatidae</taxon>
        <taxon>Anatinae</taxon>
        <taxon>Anas</taxon>
    </lineage>
</organism>
<dbReference type="AlphaFoldDB" id="R0KZH0"/>
<evidence type="ECO:0000313" key="3">
    <source>
        <dbReference type="Proteomes" id="UP000296049"/>
    </source>
</evidence>
<name>R0KZH0_ANAPL</name>
<keyword evidence="3" id="KW-1185">Reference proteome</keyword>
<gene>
    <name evidence="2" type="ORF">Anapl_13674</name>
</gene>